<comment type="subcellular location">
    <subcellularLocation>
        <location evidence="1">Cytoplasm</location>
    </subcellularLocation>
</comment>
<dbReference type="PANTHER" id="PTHR33540">
    <property type="entry name" value="TRNA THREONYLCARBAMOYLADENOSINE BIOSYNTHESIS PROTEIN TSAE"/>
    <property type="match status" value="1"/>
</dbReference>
<keyword evidence="8" id="KW-0067">ATP-binding</keyword>
<keyword evidence="4" id="KW-0963">Cytoplasm</keyword>
<evidence type="ECO:0000313" key="11">
    <source>
        <dbReference type="EMBL" id="CRH04794.1"/>
    </source>
</evidence>
<organism evidence="11">
    <name type="scientific">Magnetococcus massalia (strain MO-1)</name>
    <dbReference type="NCBI Taxonomy" id="451514"/>
    <lineage>
        <taxon>Bacteria</taxon>
        <taxon>Pseudomonadati</taxon>
        <taxon>Pseudomonadota</taxon>
        <taxon>Magnetococcia</taxon>
        <taxon>Magnetococcales</taxon>
        <taxon>Magnetococcaceae</taxon>
        <taxon>Magnetococcus</taxon>
    </lineage>
</organism>
<dbReference type="GO" id="GO:0002949">
    <property type="term" value="P:tRNA threonylcarbamoyladenosine modification"/>
    <property type="evidence" value="ECO:0007669"/>
    <property type="project" value="InterPro"/>
</dbReference>
<dbReference type="GO" id="GO:0005737">
    <property type="term" value="C:cytoplasm"/>
    <property type="evidence" value="ECO:0007669"/>
    <property type="project" value="UniProtKB-SubCell"/>
</dbReference>
<dbReference type="EMBL" id="LO017727">
    <property type="protein sequence ID" value="CRH04794.1"/>
    <property type="molecule type" value="Genomic_DNA"/>
</dbReference>
<evidence type="ECO:0000256" key="5">
    <source>
        <dbReference type="ARBA" id="ARBA00022694"/>
    </source>
</evidence>
<keyword evidence="6" id="KW-0479">Metal-binding</keyword>
<keyword evidence="5" id="KW-0819">tRNA processing</keyword>
<dbReference type="Pfam" id="PF02367">
    <property type="entry name" value="TsaE"/>
    <property type="match status" value="1"/>
</dbReference>
<dbReference type="InterPro" id="IPR027417">
    <property type="entry name" value="P-loop_NTPase"/>
</dbReference>
<keyword evidence="9" id="KW-0460">Magnesium</keyword>
<evidence type="ECO:0000256" key="3">
    <source>
        <dbReference type="ARBA" id="ARBA00019010"/>
    </source>
</evidence>
<evidence type="ECO:0000256" key="7">
    <source>
        <dbReference type="ARBA" id="ARBA00022741"/>
    </source>
</evidence>
<evidence type="ECO:0000256" key="1">
    <source>
        <dbReference type="ARBA" id="ARBA00004496"/>
    </source>
</evidence>
<keyword evidence="7" id="KW-0547">Nucleotide-binding</keyword>
<reference evidence="11" key="1">
    <citation type="submission" date="2015-04" db="EMBL/GenBank/DDBJ databases">
        <authorList>
            <person name="Syromyatnikov M.Y."/>
            <person name="Popov V.N."/>
        </authorList>
    </citation>
    <scope>NUCLEOTIDE SEQUENCE</scope>
    <source>
        <strain evidence="11">MO-1</strain>
    </source>
</reference>
<sequence length="164" mass="17943">MFFCQFTSRSEAETEAVAAALARAVQEPVVICLEGDLGAGKTAFSRGFVHGMALDEAAAQVAVTSPTFAIMQPYEEGRLPVYHFDLYRLHGPEDLEAIGADDLLDNPDGVLLVEWPERAADWFPKDRLMIQLTIHSDQQRHIAMGAGGPRTTQLLQSLQSESNA</sequence>
<dbReference type="NCBIfam" id="TIGR00150">
    <property type="entry name" value="T6A_YjeE"/>
    <property type="match status" value="1"/>
</dbReference>
<evidence type="ECO:0000256" key="4">
    <source>
        <dbReference type="ARBA" id="ARBA00022490"/>
    </source>
</evidence>
<dbReference type="Gene3D" id="3.40.50.300">
    <property type="entry name" value="P-loop containing nucleotide triphosphate hydrolases"/>
    <property type="match status" value="1"/>
</dbReference>
<dbReference type="GO" id="GO:0005524">
    <property type="term" value="F:ATP binding"/>
    <property type="evidence" value="ECO:0007669"/>
    <property type="project" value="UniProtKB-KW"/>
</dbReference>
<name>A0A1S7LFC5_MAGMO</name>
<protein>
    <recommendedName>
        <fullName evidence="3">tRNA threonylcarbamoyladenosine biosynthesis protein TsaE</fullName>
    </recommendedName>
    <alternativeName>
        <fullName evidence="10">t(6)A37 threonylcarbamoyladenosine biosynthesis protein TsaE</fullName>
    </alternativeName>
</protein>
<dbReference type="SUPFAM" id="SSF52540">
    <property type="entry name" value="P-loop containing nucleoside triphosphate hydrolases"/>
    <property type="match status" value="1"/>
</dbReference>
<accession>A0A1S7LFC5</accession>
<dbReference type="InterPro" id="IPR003442">
    <property type="entry name" value="T6A_TsaE"/>
</dbReference>
<dbReference type="AlphaFoldDB" id="A0A1S7LFC5"/>
<comment type="similarity">
    <text evidence="2">Belongs to the TsaE family.</text>
</comment>
<dbReference type="GO" id="GO:0046872">
    <property type="term" value="F:metal ion binding"/>
    <property type="evidence" value="ECO:0007669"/>
    <property type="project" value="UniProtKB-KW"/>
</dbReference>
<evidence type="ECO:0000256" key="2">
    <source>
        <dbReference type="ARBA" id="ARBA00007599"/>
    </source>
</evidence>
<evidence type="ECO:0000256" key="6">
    <source>
        <dbReference type="ARBA" id="ARBA00022723"/>
    </source>
</evidence>
<proteinExistence type="inferred from homology"/>
<evidence type="ECO:0000256" key="8">
    <source>
        <dbReference type="ARBA" id="ARBA00022840"/>
    </source>
</evidence>
<dbReference type="PANTHER" id="PTHR33540:SF2">
    <property type="entry name" value="TRNA THREONYLCARBAMOYLADENOSINE BIOSYNTHESIS PROTEIN TSAE"/>
    <property type="match status" value="1"/>
</dbReference>
<gene>
    <name evidence="11" type="ORF">MAGMO_0590</name>
</gene>
<evidence type="ECO:0000256" key="9">
    <source>
        <dbReference type="ARBA" id="ARBA00022842"/>
    </source>
</evidence>
<evidence type="ECO:0000256" key="10">
    <source>
        <dbReference type="ARBA" id="ARBA00032441"/>
    </source>
</evidence>